<comment type="caution">
    <text evidence="1">The sequence shown here is derived from an EMBL/GenBank/DDBJ whole genome shotgun (WGS) entry which is preliminary data.</text>
</comment>
<dbReference type="InterPro" id="IPR004252">
    <property type="entry name" value="Probable_transposase_24"/>
</dbReference>
<organism evidence="1 2">
    <name type="scientific">Stylosanthes scabra</name>
    <dbReference type="NCBI Taxonomy" id="79078"/>
    <lineage>
        <taxon>Eukaryota</taxon>
        <taxon>Viridiplantae</taxon>
        <taxon>Streptophyta</taxon>
        <taxon>Embryophyta</taxon>
        <taxon>Tracheophyta</taxon>
        <taxon>Spermatophyta</taxon>
        <taxon>Magnoliopsida</taxon>
        <taxon>eudicotyledons</taxon>
        <taxon>Gunneridae</taxon>
        <taxon>Pentapetalae</taxon>
        <taxon>rosids</taxon>
        <taxon>fabids</taxon>
        <taxon>Fabales</taxon>
        <taxon>Fabaceae</taxon>
        <taxon>Papilionoideae</taxon>
        <taxon>50 kb inversion clade</taxon>
        <taxon>dalbergioids sensu lato</taxon>
        <taxon>Dalbergieae</taxon>
        <taxon>Pterocarpus clade</taxon>
        <taxon>Stylosanthes</taxon>
    </lineage>
</organism>
<protein>
    <submittedName>
        <fullName evidence="1">Uncharacterized protein</fullName>
    </submittedName>
</protein>
<keyword evidence="2" id="KW-1185">Reference proteome</keyword>
<reference evidence="1 2" key="1">
    <citation type="journal article" date="2023" name="Plants (Basel)">
        <title>Bridging the Gap: Combining Genomics and Transcriptomics Approaches to Understand Stylosanthes scabra, an Orphan Legume from the Brazilian Caatinga.</title>
        <authorList>
            <person name="Ferreira-Neto J.R.C."/>
            <person name="da Silva M.D."/>
            <person name="Binneck E."/>
            <person name="de Melo N.F."/>
            <person name="da Silva R.H."/>
            <person name="de Melo A.L.T.M."/>
            <person name="Pandolfi V."/>
            <person name="Bustamante F.O."/>
            <person name="Brasileiro-Vidal A.C."/>
            <person name="Benko-Iseppon A.M."/>
        </authorList>
    </citation>
    <scope>NUCLEOTIDE SEQUENCE [LARGE SCALE GENOMIC DNA]</scope>
    <source>
        <tissue evidence="1">Leaves</tissue>
    </source>
</reference>
<evidence type="ECO:0000313" key="1">
    <source>
        <dbReference type="EMBL" id="MED6207435.1"/>
    </source>
</evidence>
<dbReference type="Proteomes" id="UP001341840">
    <property type="component" value="Unassembled WGS sequence"/>
</dbReference>
<proteinExistence type="predicted"/>
<name>A0ABU6YC62_9FABA</name>
<gene>
    <name evidence="1" type="ORF">PIB30_035825</name>
</gene>
<dbReference type="EMBL" id="JASCZI010241828">
    <property type="protein sequence ID" value="MED6207435.1"/>
    <property type="molecule type" value="Genomic_DNA"/>
</dbReference>
<evidence type="ECO:0000313" key="2">
    <source>
        <dbReference type="Proteomes" id="UP001341840"/>
    </source>
</evidence>
<sequence>MWTMVHRRKDGSYIQDDARAISEAIAEIESRDESTNKLSQNDSLAQVFGKEHPGRVRSVGSGPCPTNVFGSASQRPSYGGQIEKYQWQIAQLQAGAVEKTKKIHTMENIVRFLVQRQGDDLPLEIASEIDALVGGVAVPQTRPSSDDPGLPSPP</sequence>
<dbReference type="Pfam" id="PF03004">
    <property type="entry name" value="Transposase_24"/>
    <property type="match status" value="1"/>
</dbReference>
<accession>A0ABU6YC62</accession>